<accession>A0AAP0F9L9</accession>
<feature type="compositionally biased region" description="Acidic residues" evidence="1">
    <location>
        <begin position="36"/>
        <end position="50"/>
    </location>
</feature>
<name>A0AAP0F9L9_9MAGN</name>
<evidence type="ECO:0000313" key="2">
    <source>
        <dbReference type="EMBL" id="KAK9104942.1"/>
    </source>
</evidence>
<dbReference type="AlphaFoldDB" id="A0AAP0F9L9"/>
<feature type="compositionally biased region" description="Basic and acidic residues" evidence="1">
    <location>
        <begin position="15"/>
        <end position="35"/>
    </location>
</feature>
<gene>
    <name evidence="2" type="ORF">Scep_021786</name>
</gene>
<reference evidence="2 3" key="1">
    <citation type="submission" date="2024-01" db="EMBL/GenBank/DDBJ databases">
        <title>Genome assemblies of Stephania.</title>
        <authorList>
            <person name="Yang L."/>
        </authorList>
    </citation>
    <scope>NUCLEOTIDE SEQUENCE [LARGE SCALE GENOMIC DNA]</scope>
    <source>
        <strain evidence="2">JXDWG</strain>
        <tissue evidence="2">Leaf</tissue>
    </source>
</reference>
<dbReference type="EMBL" id="JBBNAG010000009">
    <property type="protein sequence ID" value="KAK9104942.1"/>
    <property type="molecule type" value="Genomic_DNA"/>
</dbReference>
<feature type="region of interest" description="Disordered" evidence="1">
    <location>
        <begin position="112"/>
        <end position="134"/>
    </location>
</feature>
<proteinExistence type="predicted"/>
<comment type="caution">
    <text evidence="2">The sequence shown here is derived from an EMBL/GenBank/DDBJ whole genome shotgun (WGS) entry which is preliminary data.</text>
</comment>
<keyword evidence="3" id="KW-1185">Reference proteome</keyword>
<dbReference type="Proteomes" id="UP001419268">
    <property type="component" value="Unassembled WGS sequence"/>
</dbReference>
<feature type="region of interest" description="Disordered" evidence="1">
    <location>
        <begin position="15"/>
        <end position="91"/>
    </location>
</feature>
<protein>
    <submittedName>
        <fullName evidence="2">Uncharacterized protein</fullName>
    </submittedName>
</protein>
<organism evidence="2 3">
    <name type="scientific">Stephania cephalantha</name>
    <dbReference type="NCBI Taxonomy" id="152367"/>
    <lineage>
        <taxon>Eukaryota</taxon>
        <taxon>Viridiplantae</taxon>
        <taxon>Streptophyta</taxon>
        <taxon>Embryophyta</taxon>
        <taxon>Tracheophyta</taxon>
        <taxon>Spermatophyta</taxon>
        <taxon>Magnoliopsida</taxon>
        <taxon>Ranunculales</taxon>
        <taxon>Menispermaceae</taxon>
        <taxon>Menispermoideae</taxon>
        <taxon>Cissampelideae</taxon>
        <taxon>Stephania</taxon>
    </lineage>
</organism>
<evidence type="ECO:0000256" key="1">
    <source>
        <dbReference type="SAM" id="MobiDB-lite"/>
    </source>
</evidence>
<feature type="compositionally biased region" description="Basic and acidic residues" evidence="1">
    <location>
        <begin position="72"/>
        <end position="91"/>
    </location>
</feature>
<evidence type="ECO:0000313" key="3">
    <source>
        <dbReference type="Proteomes" id="UP001419268"/>
    </source>
</evidence>
<sequence>MDRKNSVMMGLVFDEVSRRWVEKGPDKDHNNKGDGDREDGSDDEDEESDEVYPIPIINNDSKVNVESTEETGLEHSEDGEERGVEQGENSELEKEVTNNMEDDILFSTAPLEDGERDQEGNDIPVTPPVMDSDQSKATVEYRLDHIKDLLVSLDGRLQKMNDVFNKAGGDVSVGMQTMHKDMDCLLKRATDVEKKTKSSRHVTKEFVDRMESIADECERAF</sequence>